<dbReference type="Gene3D" id="1.20.1560.10">
    <property type="entry name" value="ABC transporter type 1, transmembrane domain"/>
    <property type="match status" value="2"/>
</dbReference>
<dbReference type="PROSITE" id="PS50929">
    <property type="entry name" value="ABC_TM1F"/>
    <property type="match status" value="2"/>
</dbReference>
<dbReference type="InterPro" id="IPR044746">
    <property type="entry name" value="ABCC_6TM_D1"/>
</dbReference>
<dbReference type="CDD" id="cd03244">
    <property type="entry name" value="ABCC_MRP_domain2"/>
    <property type="match status" value="1"/>
</dbReference>
<dbReference type="CDD" id="cd18579">
    <property type="entry name" value="ABC_6TM_ABCC_D1"/>
    <property type="match status" value="1"/>
</dbReference>
<keyword evidence="8 9" id="KW-0472">Membrane</keyword>
<gene>
    <name evidence="12" type="ORF">HBR001_LOCUS7505</name>
</gene>
<protein>
    <recommendedName>
        <fullName evidence="14">RxLR effector candidate protein</fullName>
    </recommendedName>
</protein>
<feature type="domain" description="ABC transmembrane type-1" evidence="11">
    <location>
        <begin position="104"/>
        <end position="389"/>
    </location>
</feature>
<dbReference type="Gene3D" id="3.40.50.300">
    <property type="entry name" value="P-loop containing nucleotide triphosphate hydrolases"/>
    <property type="match status" value="2"/>
</dbReference>
<dbReference type="InterPro" id="IPR027417">
    <property type="entry name" value="P-loop_NTPase"/>
</dbReference>
<accession>A0AAV0URB5</accession>
<dbReference type="SUPFAM" id="SSF90123">
    <property type="entry name" value="ABC transporter transmembrane region"/>
    <property type="match status" value="2"/>
</dbReference>
<evidence type="ECO:0000256" key="4">
    <source>
        <dbReference type="ARBA" id="ARBA00022737"/>
    </source>
</evidence>
<evidence type="ECO:0000313" key="12">
    <source>
        <dbReference type="EMBL" id="CAI5738498.1"/>
    </source>
</evidence>
<feature type="transmembrane region" description="Helical" evidence="9">
    <location>
        <begin position="844"/>
        <end position="862"/>
    </location>
</feature>
<dbReference type="GO" id="GO:0005524">
    <property type="term" value="F:ATP binding"/>
    <property type="evidence" value="ECO:0007669"/>
    <property type="project" value="UniProtKB-KW"/>
</dbReference>
<comment type="subcellular location">
    <subcellularLocation>
        <location evidence="1">Vacuole membrane</location>
        <topology evidence="1">Multi-pass membrane protein</topology>
    </subcellularLocation>
</comment>
<feature type="domain" description="ABC transmembrane type-1" evidence="11">
    <location>
        <begin position="736"/>
        <end position="974"/>
    </location>
</feature>
<dbReference type="FunFam" id="3.40.50.300:FF:000163">
    <property type="entry name" value="Multidrug resistance-associated protein member 4"/>
    <property type="match status" value="1"/>
</dbReference>
<dbReference type="SMART" id="SM00382">
    <property type="entry name" value="AAA"/>
    <property type="match status" value="2"/>
</dbReference>
<evidence type="ECO:0000256" key="9">
    <source>
        <dbReference type="SAM" id="Phobius"/>
    </source>
</evidence>
<dbReference type="FunFam" id="1.20.1560.10:FF:000013">
    <property type="entry name" value="ABC transporter C family member 2"/>
    <property type="match status" value="1"/>
</dbReference>
<feature type="transmembrane region" description="Helical" evidence="9">
    <location>
        <begin position="868"/>
        <end position="886"/>
    </location>
</feature>
<evidence type="ECO:0000259" key="10">
    <source>
        <dbReference type="PROSITE" id="PS50893"/>
    </source>
</evidence>
<dbReference type="InterPro" id="IPR011527">
    <property type="entry name" value="ABC1_TM_dom"/>
</dbReference>
<dbReference type="InterPro" id="IPR050173">
    <property type="entry name" value="ABC_transporter_C-like"/>
</dbReference>
<dbReference type="GO" id="GO:0016887">
    <property type="term" value="F:ATP hydrolysis activity"/>
    <property type="evidence" value="ECO:0007669"/>
    <property type="project" value="InterPro"/>
</dbReference>
<evidence type="ECO:0000313" key="13">
    <source>
        <dbReference type="Proteomes" id="UP001162031"/>
    </source>
</evidence>
<dbReference type="Pfam" id="PF00005">
    <property type="entry name" value="ABC_tran"/>
    <property type="match status" value="2"/>
</dbReference>
<dbReference type="Pfam" id="PF00664">
    <property type="entry name" value="ABC_membrane"/>
    <property type="match status" value="2"/>
</dbReference>
<dbReference type="InterPro" id="IPR036640">
    <property type="entry name" value="ABC1_TM_sf"/>
</dbReference>
<keyword evidence="13" id="KW-1185">Reference proteome</keyword>
<feature type="domain" description="ABC transporter" evidence="10">
    <location>
        <begin position="1062"/>
        <end position="1300"/>
    </location>
</feature>
<keyword evidence="5" id="KW-0547">Nucleotide-binding</keyword>
<organism evidence="12 13">
    <name type="scientific">Hyaloperonospora brassicae</name>
    <name type="common">Brassica downy mildew</name>
    <name type="synonym">Peronospora brassicae</name>
    <dbReference type="NCBI Taxonomy" id="162125"/>
    <lineage>
        <taxon>Eukaryota</taxon>
        <taxon>Sar</taxon>
        <taxon>Stramenopiles</taxon>
        <taxon>Oomycota</taxon>
        <taxon>Peronosporomycetes</taxon>
        <taxon>Peronosporales</taxon>
        <taxon>Peronosporaceae</taxon>
        <taxon>Hyaloperonospora</taxon>
    </lineage>
</organism>
<feature type="transmembrane region" description="Helical" evidence="9">
    <location>
        <begin position="723"/>
        <end position="744"/>
    </location>
</feature>
<dbReference type="SUPFAM" id="SSF52540">
    <property type="entry name" value="P-loop containing nucleoside triphosphate hydrolases"/>
    <property type="match status" value="2"/>
</dbReference>
<dbReference type="FunFam" id="1.20.1560.10:FF:000082">
    <property type="entry name" value="ABC transporter, multidrug resistance associated protein"/>
    <property type="match status" value="1"/>
</dbReference>
<evidence type="ECO:0000256" key="3">
    <source>
        <dbReference type="ARBA" id="ARBA00022692"/>
    </source>
</evidence>
<sequence length="1303" mass="144369">MPANEASPMLPLHAGAETCHRYGQPSRVSVPPSRPNWLSRLTFYWLGRLLALGASQPLEASDLGSFESDEHTIRVTNTLRRAMNNSQSLGLSLQQTFFGFNMCVAGACKLTGDCLTFVRPICFYALIQYVENPAPAWVSLASNGYILSFTLLAASSLQTLCLQHYQHRSIREAARVRSALTTLVYEKALALSLQTKSSLGSKKIVDLATLDVDRVFELWRVVHSAWAAPVQLAIGLVLLMQYLGAASLVGAMMMMVLLSIANAAFSSLVTSVSKHLVKCANKRLELITDLWQHIRVIKFYAWESEMLGQVDSSREEELCFRKRMIAWNAFRSAVEQAEPVLVSIGTFAAHSYFESEPLTSSKAFTAIVLFSIIRLPLVALPQVFPLIFAATGSIKRIESFLHLEEYRQALAPLSSSFIADPFFEIRHATFKWSNTDTTGELATKAGDEDALPIQLPNVTISVPRGKLTLIVGAAKSGKSALLAAVLGELQPEYGVVRTPLQRISYAAQAPYVIDASIQDNVLFGASLDTARLHRVVKCCELEKELLLLPNGFQSKIGEGGIPLSDGQKQRLSIARALYPREQELYVFDESLTGLDAHVATRIFNQCFNESTSGLLAGFTRVLSTHSLQFAHLADWIIVMDNMRVVEMGTYQDLTQVKPDGKFASMLRVFHGADDAPVVERATIASGEARVVNTTESGPRPNSCADMLIQDEAKYAGHVSRNACVSYFVSCGTLSVIGAFALLFARQVLSVSAELWLTKWTSNSAVGPDLVFYLSFYAYLGLSAVVLGFVGELCCQYAGLRASKQIHHSLLQNLIKGTLRFFDTHSVDHILDRFSHDMYLIDEKLIRAIVQCATILFALFSMLAIQSSMAPLLLVLLSLVFVCYVSYQRHYDKSRRSLQSLDRVSRDRVHAHFMQTLNGLATIRAFGMNRQSQRAAASKTNESAKALLSLNLIACWLRVRLELLGAVITFAVAFFVSRDYLVLPSAMAGLLLCYSQGMTLLLDSMMRNSVDAWDMMKSVQRIQEYRDIDSEPVTLLAHHYERFTTSKSRTLELRPHWPEHGKIDFVNVYVKYNPDALPALNGVAFSIESGEKVGICGCAGAGKTSLFLALFRMVPFEDKGSSIYIDGVCTTALTLTELRSRIAIIPRDPVLFAASVRFNLDPTRQSTDHQMWNVLRKVGLEAFVQGLRGGLDAEVLHESEIFSIAKQRLVCLARAMLRNSKVLCFDDATTSSSMDHKADECVRSSVRREFAEATVLTITRRVDTVLDHDKVVVLKQGRVVEFGPPSELRDKPNGEFAGMLRESL</sequence>
<keyword evidence="2" id="KW-0813">Transport</keyword>
<dbReference type="PANTHER" id="PTHR24223">
    <property type="entry name" value="ATP-BINDING CASSETTE SUB-FAMILY C"/>
    <property type="match status" value="1"/>
</dbReference>
<proteinExistence type="predicted"/>
<keyword evidence="6" id="KW-0067">ATP-binding</keyword>
<dbReference type="Proteomes" id="UP001162031">
    <property type="component" value="Unassembled WGS sequence"/>
</dbReference>
<feature type="transmembrane region" description="Helical" evidence="9">
    <location>
        <begin position="249"/>
        <end position="273"/>
    </location>
</feature>
<dbReference type="PANTHER" id="PTHR24223:SF443">
    <property type="entry name" value="MULTIDRUG-RESISTANCE LIKE PROTEIN 1, ISOFORM I"/>
    <property type="match status" value="1"/>
</dbReference>
<keyword evidence="7 9" id="KW-1133">Transmembrane helix</keyword>
<evidence type="ECO:0000256" key="8">
    <source>
        <dbReference type="ARBA" id="ARBA00023136"/>
    </source>
</evidence>
<dbReference type="EMBL" id="CANTFL010001383">
    <property type="protein sequence ID" value="CAI5738498.1"/>
    <property type="molecule type" value="Genomic_DNA"/>
</dbReference>
<dbReference type="PROSITE" id="PS50893">
    <property type="entry name" value="ABC_TRANSPORTER_2"/>
    <property type="match status" value="2"/>
</dbReference>
<evidence type="ECO:0000259" key="11">
    <source>
        <dbReference type="PROSITE" id="PS50929"/>
    </source>
</evidence>
<feature type="transmembrane region" description="Helical" evidence="9">
    <location>
        <begin position="769"/>
        <end position="794"/>
    </location>
</feature>
<feature type="domain" description="ABC transporter" evidence="10">
    <location>
        <begin position="430"/>
        <end position="666"/>
    </location>
</feature>
<dbReference type="GO" id="GO:0005774">
    <property type="term" value="C:vacuolar membrane"/>
    <property type="evidence" value="ECO:0007669"/>
    <property type="project" value="UniProtKB-SubCell"/>
</dbReference>
<keyword evidence="4" id="KW-0677">Repeat</keyword>
<evidence type="ECO:0000256" key="1">
    <source>
        <dbReference type="ARBA" id="ARBA00004128"/>
    </source>
</evidence>
<dbReference type="GO" id="GO:0140359">
    <property type="term" value="F:ABC-type transporter activity"/>
    <property type="evidence" value="ECO:0007669"/>
    <property type="project" value="InterPro"/>
</dbReference>
<feature type="transmembrane region" description="Helical" evidence="9">
    <location>
        <begin position="958"/>
        <end position="975"/>
    </location>
</feature>
<evidence type="ECO:0008006" key="14">
    <source>
        <dbReference type="Google" id="ProtNLM"/>
    </source>
</evidence>
<comment type="caution">
    <text evidence="12">The sequence shown here is derived from an EMBL/GenBank/DDBJ whole genome shotgun (WGS) entry which is preliminary data.</text>
</comment>
<name>A0AAV0URB5_HYABA</name>
<evidence type="ECO:0000256" key="6">
    <source>
        <dbReference type="ARBA" id="ARBA00022840"/>
    </source>
</evidence>
<reference evidence="12" key="1">
    <citation type="submission" date="2022-12" db="EMBL/GenBank/DDBJ databases">
        <authorList>
            <person name="Webb A."/>
        </authorList>
    </citation>
    <scope>NUCLEOTIDE SEQUENCE</scope>
    <source>
        <strain evidence="12">Hp1</strain>
    </source>
</reference>
<evidence type="ECO:0000256" key="5">
    <source>
        <dbReference type="ARBA" id="ARBA00022741"/>
    </source>
</evidence>
<dbReference type="InterPro" id="IPR003593">
    <property type="entry name" value="AAA+_ATPase"/>
</dbReference>
<keyword evidence="3 9" id="KW-0812">Transmembrane</keyword>
<evidence type="ECO:0000256" key="7">
    <source>
        <dbReference type="ARBA" id="ARBA00022989"/>
    </source>
</evidence>
<dbReference type="InterPro" id="IPR003439">
    <property type="entry name" value="ABC_transporter-like_ATP-bd"/>
</dbReference>
<evidence type="ECO:0000256" key="2">
    <source>
        <dbReference type="ARBA" id="ARBA00022448"/>
    </source>
</evidence>